<proteinExistence type="predicted"/>
<protein>
    <submittedName>
        <fullName evidence="2">DUF349 domain-containing protein</fullName>
    </submittedName>
</protein>
<gene>
    <name evidence="2" type="ORF">KIH74_08535</name>
</gene>
<reference evidence="2 3" key="1">
    <citation type="submission" date="2021-05" db="EMBL/GenBank/DDBJ databases">
        <title>Kineosporia and Streptomyces sp. nov. two new marine actinobacteria isolated from Coral.</title>
        <authorList>
            <person name="Buangrab K."/>
            <person name="Sutthacheep M."/>
            <person name="Yeemin T."/>
            <person name="Harunari E."/>
            <person name="Igarashi Y."/>
            <person name="Kanchanasin P."/>
            <person name="Tanasupawat S."/>
            <person name="Phongsopitanun W."/>
        </authorList>
    </citation>
    <scope>NUCLEOTIDE SEQUENCE [LARGE SCALE GENOMIC DNA]</scope>
    <source>
        <strain evidence="2 3">J2-2</strain>
    </source>
</reference>
<dbReference type="InterPro" id="IPR007139">
    <property type="entry name" value="DUF349"/>
</dbReference>
<keyword evidence="3" id="KW-1185">Reference proteome</keyword>
<evidence type="ECO:0000256" key="1">
    <source>
        <dbReference type="SAM" id="Coils"/>
    </source>
</evidence>
<accession>A0ABS5TD37</accession>
<comment type="caution">
    <text evidence="2">The sequence shown here is derived from an EMBL/GenBank/DDBJ whole genome shotgun (WGS) entry which is preliminary data.</text>
</comment>
<dbReference type="Proteomes" id="UP001197247">
    <property type="component" value="Unassembled WGS sequence"/>
</dbReference>
<organism evidence="2 3">
    <name type="scientific">Kineosporia corallincola</name>
    <dbReference type="NCBI Taxonomy" id="2835133"/>
    <lineage>
        <taxon>Bacteria</taxon>
        <taxon>Bacillati</taxon>
        <taxon>Actinomycetota</taxon>
        <taxon>Actinomycetes</taxon>
        <taxon>Kineosporiales</taxon>
        <taxon>Kineosporiaceae</taxon>
        <taxon>Kineosporia</taxon>
    </lineage>
</organism>
<name>A0ABS5TD37_9ACTN</name>
<dbReference type="Pfam" id="PF03993">
    <property type="entry name" value="DUF349"/>
    <property type="match status" value="3"/>
</dbReference>
<evidence type="ECO:0000313" key="2">
    <source>
        <dbReference type="EMBL" id="MBT0768970.1"/>
    </source>
</evidence>
<feature type="coiled-coil region" evidence="1">
    <location>
        <begin position="328"/>
        <end position="414"/>
    </location>
</feature>
<keyword evidence="1" id="KW-0175">Coiled coil</keyword>
<sequence length="417" mass="47149">MVTGQEWGRADEDGTVWVKTADGERKVGQYPGVSQDEALAYFVRKYEDLAAQVSLLEQRVKAGQVSPADSETTIKRLEPSIRDANAVGDLDGLLTRLTGLAPAVEHLREENQKAKQEARAAIIAERTVLVEEAESLAGADPQRIPWKTSGDRLRELFDEWRRLQKESRLDKHTEDELWKRFSHARTTFDRKRRHYFGALDEERHQAKAAKEELIAEAEALSTSTDWGATAASYRDLMTRWKSSGRAAKKDDDALWARFRAAQDAFFDARQSANSALDAEFAENLVVKEQLADEAEGILPVRDIAAAKAALRDIQVRWDEAGKVPRNDMQRIEGRLRRVEQAVRDAEQDRWKRSNPEARARANDMVSQLERTIADAEADLAKAQASGNARKIKELEQSLASRRAWLEQAQQAQNEFTE</sequence>
<dbReference type="EMBL" id="JAHBAY010000003">
    <property type="protein sequence ID" value="MBT0768970.1"/>
    <property type="molecule type" value="Genomic_DNA"/>
</dbReference>
<evidence type="ECO:0000313" key="3">
    <source>
        <dbReference type="Proteomes" id="UP001197247"/>
    </source>
</evidence>